<evidence type="ECO:0000256" key="8">
    <source>
        <dbReference type="ARBA" id="ARBA00035655"/>
    </source>
</evidence>
<evidence type="ECO:0000256" key="1">
    <source>
        <dbReference type="ARBA" id="ARBA00004429"/>
    </source>
</evidence>
<dbReference type="EMBL" id="CP009571">
    <property type="protein sequence ID" value="AIT05134.1"/>
    <property type="molecule type" value="Genomic_DNA"/>
</dbReference>
<keyword evidence="5 9" id="KW-0812">Transmembrane</keyword>
<dbReference type="PANTHER" id="PTHR30574:SF1">
    <property type="entry name" value="SULPHUR TRANSPORT DOMAIN-CONTAINING PROTEIN"/>
    <property type="match status" value="1"/>
</dbReference>
<organism evidence="10 11">
    <name type="scientific">Sphingomonas taxi</name>
    <dbReference type="NCBI Taxonomy" id="1549858"/>
    <lineage>
        <taxon>Bacteria</taxon>
        <taxon>Pseudomonadati</taxon>
        <taxon>Pseudomonadota</taxon>
        <taxon>Alphaproteobacteria</taxon>
        <taxon>Sphingomonadales</taxon>
        <taxon>Sphingomonadaceae</taxon>
        <taxon>Sphingomonas</taxon>
    </lineage>
</organism>
<comment type="subcellular location">
    <subcellularLocation>
        <location evidence="1">Cell inner membrane</location>
        <topology evidence="1">Multi-pass membrane protein</topology>
    </subcellularLocation>
</comment>
<dbReference type="STRING" id="1549858.MC45_00250"/>
<keyword evidence="2" id="KW-0813">Transport</keyword>
<dbReference type="InterPro" id="IPR007272">
    <property type="entry name" value="Sulf_transp_TsuA/YedE"/>
</dbReference>
<evidence type="ECO:0000256" key="6">
    <source>
        <dbReference type="ARBA" id="ARBA00022989"/>
    </source>
</evidence>
<evidence type="ECO:0000313" key="10">
    <source>
        <dbReference type="EMBL" id="AIT05134.1"/>
    </source>
</evidence>
<evidence type="ECO:0000313" key="11">
    <source>
        <dbReference type="Proteomes" id="UP000033200"/>
    </source>
</evidence>
<keyword evidence="3" id="KW-1003">Cell membrane</keyword>
<feature type="transmembrane region" description="Helical" evidence="9">
    <location>
        <begin position="6"/>
        <end position="25"/>
    </location>
</feature>
<dbReference type="RefSeq" id="WP_038658181.1">
    <property type="nucleotide sequence ID" value="NZ_CP009571.1"/>
</dbReference>
<feature type="transmembrane region" description="Helical" evidence="9">
    <location>
        <begin position="116"/>
        <end position="133"/>
    </location>
</feature>
<keyword evidence="4" id="KW-0997">Cell inner membrane</keyword>
<name>A0A097EC36_9SPHN</name>
<gene>
    <name evidence="10" type="ORF">MC45_00250</name>
</gene>
<evidence type="ECO:0000256" key="2">
    <source>
        <dbReference type="ARBA" id="ARBA00022448"/>
    </source>
</evidence>
<comment type="similarity">
    <text evidence="8">Belongs to the TsuA/YedE (TC 9.B.102) family.</text>
</comment>
<reference evidence="10 11" key="1">
    <citation type="submission" date="2014-09" db="EMBL/GenBank/DDBJ databases">
        <title>Using Illumina technology Improving SMRT sequencing Genome Assembly by RASTools.</title>
        <authorList>
            <person name="Zhou Y."/>
            <person name="Ma T."/>
            <person name="Liu T."/>
        </authorList>
    </citation>
    <scope>NUCLEOTIDE SEQUENCE [LARGE SCALE GENOMIC DNA]</scope>
    <source>
        <strain evidence="10 11">ATCC 55669</strain>
    </source>
</reference>
<sequence length="139" mass="13853">MFYSLLYPIAGGVLIGLAAGGFMLASGEIAGISGIARHALVGPGRGWRLAFVAGLVAAGEMLAWYAPDAASASFAALSLSRALLAGLLVGAGAGLANGCTSGHGICGLARMSPRSLVAVPVFMATAALTVWLIRHGGMR</sequence>
<dbReference type="KEGG" id="stax:MC45_00250"/>
<keyword evidence="11" id="KW-1185">Reference proteome</keyword>
<dbReference type="Proteomes" id="UP000033200">
    <property type="component" value="Chromosome"/>
</dbReference>
<accession>A0A097EC36</accession>
<dbReference type="HOGENOM" id="CLU_122700_1_0_5"/>
<proteinExistence type="inferred from homology"/>
<evidence type="ECO:0000256" key="3">
    <source>
        <dbReference type="ARBA" id="ARBA00022475"/>
    </source>
</evidence>
<evidence type="ECO:0000256" key="4">
    <source>
        <dbReference type="ARBA" id="ARBA00022519"/>
    </source>
</evidence>
<dbReference type="PANTHER" id="PTHR30574">
    <property type="entry name" value="INNER MEMBRANE PROTEIN YEDE"/>
    <property type="match status" value="1"/>
</dbReference>
<keyword evidence="6 9" id="KW-1133">Transmembrane helix</keyword>
<evidence type="ECO:0000256" key="5">
    <source>
        <dbReference type="ARBA" id="ARBA00022692"/>
    </source>
</evidence>
<feature type="transmembrane region" description="Helical" evidence="9">
    <location>
        <begin position="46"/>
        <end position="66"/>
    </location>
</feature>
<dbReference type="GO" id="GO:0005886">
    <property type="term" value="C:plasma membrane"/>
    <property type="evidence" value="ECO:0007669"/>
    <property type="project" value="UniProtKB-SubCell"/>
</dbReference>
<keyword evidence="7 9" id="KW-0472">Membrane</keyword>
<feature type="transmembrane region" description="Helical" evidence="9">
    <location>
        <begin position="72"/>
        <end position="95"/>
    </location>
</feature>
<evidence type="ECO:0000256" key="7">
    <source>
        <dbReference type="ARBA" id="ARBA00023136"/>
    </source>
</evidence>
<evidence type="ECO:0000256" key="9">
    <source>
        <dbReference type="SAM" id="Phobius"/>
    </source>
</evidence>
<dbReference type="eggNOG" id="COG2391">
    <property type="taxonomic scope" value="Bacteria"/>
</dbReference>
<dbReference type="AlphaFoldDB" id="A0A097EC36"/>
<dbReference type="Pfam" id="PF04143">
    <property type="entry name" value="Sulf_transp"/>
    <property type="match status" value="1"/>
</dbReference>
<protein>
    <submittedName>
        <fullName evidence="10">Uncharacterized protein</fullName>
    </submittedName>
</protein>